<organism evidence="1 2">
    <name type="scientific">Pistacia atlantica</name>
    <dbReference type="NCBI Taxonomy" id="434234"/>
    <lineage>
        <taxon>Eukaryota</taxon>
        <taxon>Viridiplantae</taxon>
        <taxon>Streptophyta</taxon>
        <taxon>Embryophyta</taxon>
        <taxon>Tracheophyta</taxon>
        <taxon>Spermatophyta</taxon>
        <taxon>Magnoliopsida</taxon>
        <taxon>eudicotyledons</taxon>
        <taxon>Gunneridae</taxon>
        <taxon>Pentapetalae</taxon>
        <taxon>rosids</taxon>
        <taxon>malvids</taxon>
        <taxon>Sapindales</taxon>
        <taxon>Anacardiaceae</taxon>
        <taxon>Pistacia</taxon>
    </lineage>
</organism>
<protein>
    <submittedName>
        <fullName evidence="1">Uncharacterized protein</fullName>
    </submittedName>
</protein>
<dbReference type="Proteomes" id="UP001164250">
    <property type="component" value="Chromosome 3"/>
</dbReference>
<evidence type="ECO:0000313" key="2">
    <source>
        <dbReference type="Proteomes" id="UP001164250"/>
    </source>
</evidence>
<keyword evidence="2" id="KW-1185">Reference proteome</keyword>
<proteinExistence type="predicted"/>
<sequence>MPFVGKTLLAWEERPGDFNDAWNYWTDDGLDYFEFLQLSEDHGALPIWVFNIGNDAYTCFLSSNWPIWLFNIVQVSVSEYAVYREDAGKGSLLAALGEAGFLSGRKGTAMPMRIKIQVVMFCLSNRMFNDVVAMVCYALLFVNVHDRRSSSLLTICIYVTTAHVQVVNFGSIQVKLKISVYGLGSNSSRLTKIVLTSNNVMDENSLNEPNKVVPRSTTLENAGKNMEVVVSPHSITSYDLMLDRQCPGLV</sequence>
<gene>
    <name evidence="1" type="ORF">Patl1_05240</name>
</gene>
<accession>A0ACC1BS37</accession>
<evidence type="ECO:0000313" key="1">
    <source>
        <dbReference type="EMBL" id="KAJ0102008.1"/>
    </source>
</evidence>
<dbReference type="EMBL" id="CM047899">
    <property type="protein sequence ID" value="KAJ0102008.1"/>
    <property type="molecule type" value="Genomic_DNA"/>
</dbReference>
<reference evidence="2" key="1">
    <citation type="journal article" date="2023" name="G3 (Bethesda)">
        <title>Genome assembly and association tests identify interacting loci associated with vigor, precocity, and sex in interspecific pistachio rootstocks.</title>
        <authorList>
            <person name="Palmer W."/>
            <person name="Jacygrad E."/>
            <person name="Sagayaradj S."/>
            <person name="Cavanaugh K."/>
            <person name="Han R."/>
            <person name="Bertier L."/>
            <person name="Beede B."/>
            <person name="Kafkas S."/>
            <person name="Golino D."/>
            <person name="Preece J."/>
            <person name="Michelmore R."/>
        </authorList>
    </citation>
    <scope>NUCLEOTIDE SEQUENCE [LARGE SCALE GENOMIC DNA]</scope>
</reference>
<name>A0ACC1BS37_9ROSI</name>
<comment type="caution">
    <text evidence="1">The sequence shown here is derived from an EMBL/GenBank/DDBJ whole genome shotgun (WGS) entry which is preliminary data.</text>
</comment>